<dbReference type="GO" id="GO:0016020">
    <property type="term" value="C:membrane"/>
    <property type="evidence" value="ECO:0007669"/>
    <property type="project" value="UniProtKB-SubCell"/>
</dbReference>
<dbReference type="Pfam" id="PF00664">
    <property type="entry name" value="ABC_membrane"/>
    <property type="match status" value="1"/>
</dbReference>
<feature type="transmembrane region" description="Helical" evidence="8">
    <location>
        <begin position="379"/>
        <end position="395"/>
    </location>
</feature>
<evidence type="ECO:0000256" key="8">
    <source>
        <dbReference type="SAM" id="Phobius"/>
    </source>
</evidence>
<dbReference type="InterPro" id="IPR003439">
    <property type="entry name" value="ABC_transporter-like_ATP-bd"/>
</dbReference>
<feature type="transmembrane region" description="Helical" evidence="8">
    <location>
        <begin position="522"/>
        <end position="541"/>
    </location>
</feature>
<keyword evidence="6 8" id="KW-1133">Transmembrane helix</keyword>
<dbReference type="FunFam" id="3.40.50.300:FF:000163">
    <property type="entry name" value="Multidrug resistance-associated protein member 4"/>
    <property type="match status" value="1"/>
</dbReference>
<accession>A0A6A6PK15</accession>
<dbReference type="GeneID" id="54471019"/>
<evidence type="ECO:0000313" key="11">
    <source>
        <dbReference type="EMBL" id="KAF2480400.1"/>
    </source>
</evidence>
<dbReference type="RefSeq" id="XP_033586970.1">
    <property type="nucleotide sequence ID" value="XM_033730017.1"/>
</dbReference>
<dbReference type="InterPro" id="IPR044746">
    <property type="entry name" value="ABCC_6TM_D1"/>
</dbReference>
<evidence type="ECO:0000256" key="7">
    <source>
        <dbReference type="ARBA" id="ARBA00023136"/>
    </source>
</evidence>
<feature type="transmembrane region" description="Helical" evidence="8">
    <location>
        <begin position="61"/>
        <end position="83"/>
    </location>
</feature>
<sequence length="1423" mass="155525">MTCPPGSDRSIGPRVNPACRAFDFTLAFEDVVLACVPAAVFLLTVPVSLARIVRRRHAASWWSWLLACKTVALTALAADHIALAVLRQQREGLQTSASLPADILNVLATAAALLLSSANHAWSTRPSNLLAIYLSVLVLGGIPRARTLWTIEPNGAAAATAVASVILVFSAVVFESIPQVRRTREGEEPVTPEQTSGFWIRATFAWLLPTFRLGYSKVIAVEDLPVMDAGLKSQVTHAQLAHKFSRYARHDRHGLVRACLLANLSTLGAAVIPRLCLTAFTFFQPLLLDRTVTWIGDTSASVNVGKGLIGAWALVMLGLAISQSIYQYQSSRFVSKVRGSLLALTYQKTLQTRVVEQGKVTAVSLVGTDIERIVAGFRVLHEVWASLLDVAIATWLLERKMYLACIAPVILVFGFIGLTGRLSVAANNAQQRWIGKVQERLRLTTSFLDGVKSLKLLGLTEKMSTIIQSARVEEIKASEGYRRVLIGMLLLSNTPLILAPMVTFAVYVIISVYWKNTTLEVAQAFTSLALIALLALPVVIFTQALPSVVECIGCFDRIQEFCHYATTASDAFDDPNDCEKCSVEPKTDQQTQAAVSFRNESFKWKETEPAVLHNVSIDIQPGKITALLGPVGSGKSTLLESILGETLSSASRQGLDGQRVSYCAQEPWLEDSTIRANILGASEFDAEWYRVVKDACGLTNEIQHLANKDDTRVGSKGANLSGGQRLRVALGRAVYARNRLVLLDDIFSGLDERAVGSISQRLLGPNGLFRAQRVTVVLATQRLQVLNHADTVLCVDNGVVSIREPQNNGYANLLHSIRPKKDAAVEEAGTETLDTSDDVPKEAANEVITDDARQRMHGDASIYKYYLAASGYLAVGGYALSMVLWMFFAEFSTVWVKWWSEEDSVHPNRRVGVYMGIYALFGVLGALCACATASCQFLFMISRSGFRLHLDLLTATEKSSYWFFTSVTSGEIMNRFSQDMELIDMALPIAFGNYASTAVSCLAQLLVLLVFSRYLAIALPLLAATLYAVQRFYLRTSRQIRLLGIEAKAALYTAFMDSEAGAVTIRAFGWQSHYQHHAYRLIDTSQRPVHLQNCIQDWLTFVLDVVMAAVTVLLIAIVVTWRAKFNAGSVGISLVMIIGFGSSLTRLITNWTAMESSIGAISCVKAFVDRTDADDSGASKKEALDPAWPQAGAVQLSHVSASYREGERNVLSDVSLSVTPHQHIAICGSSGSGKTSLMLATLQMIHAQGEIVIDGVNVSQSDSRTLCQRISVIPQDACIMPGTVRFNVDPWGAKSDEDVQRALERVGLADAVSSRGGISVQMDVKAWSAGQRQLLGLARAMMKDARILILDEASSSVDTETENTIQDIIDSYFKHVTVLAIMHRLNHIERYDKVALFDSGRLMAYDEPANLIVGSSFLAELKK</sequence>
<name>A0A6A6PK15_9PEZI</name>
<dbReference type="FunFam" id="1.20.1560.10:FF:000066">
    <property type="entry name" value="ABC multidrug transporter (Eurofung)"/>
    <property type="match status" value="1"/>
</dbReference>
<dbReference type="Gene3D" id="3.40.50.300">
    <property type="entry name" value="P-loop containing nucleotide triphosphate hydrolases"/>
    <property type="match status" value="2"/>
</dbReference>
<feature type="domain" description="ABC transporter" evidence="9">
    <location>
        <begin position="1194"/>
        <end position="1422"/>
    </location>
</feature>
<dbReference type="Pfam" id="PF24357">
    <property type="entry name" value="TMD0_ABC"/>
    <property type="match status" value="1"/>
</dbReference>
<dbReference type="OrthoDB" id="6500128at2759"/>
<dbReference type="PANTHER" id="PTHR24223">
    <property type="entry name" value="ATP-BINDING CASSETTE SUB-FAMILY C"/>
    <property type="match status" value="1"/>
</dbReference>
<feature type="transmembrane region" description="Helical" evidence="8">
    <location>
        <begin position="1098"/>
        <end position="1121"/>
    </location>
</feature>
<dbReference type="GO" id="GO:0005524">
    <property type="term" value="F:ATP binding"/>
    <property type="evidence" value="ECO:0007669"/>
    <property type="project" value="UniProtKB-KW"/>
</dbReference>
<evidence type="ECO:0000256" key="4">
    <source>
        <dbReference type="ARBA" id="ARBA00022741"/>
    </source>
</evidence>
<reference evidence="11" key="1">
    <citation type="journal article" date="2020" name="Stud. Mycol.">
        <title>101 Dothideomycetes genomes: a test case for predicting lifestyles and emergence of pathogens.</title>
        <authorList>
            <person name="Haridas S."/>
            <person name="Albert R."/>
            <person name="Binder M."/>
            <person name="Bloem J."/>
            <person name="Labutti K."/>
            <person name="Salamov A."/>
            <person name="Andreopoulos B."/>
            <person name="Baker S."/>
            <person name="Barry K."/>
            <person name="Bills G."/>
            <person name="Bluhm B."/>
            <person name="Cannon C."/>
            <person name="Castanera R."/>
            <person name="Culley D."/>
            <person name="Daum C."/>
            <person name="Ezra D."/>
            <person name="Gonzalez J."/>
            <person name="Henrissat B."/>
            <person name="Kuo A."/>
            <person name="Liang C."/>
            <person name="Lipzen A."/>
            <person name="Lutzoni F."/>
            <person name="Magnuson J."/>
            <person name="Mondo S."/>
            <person name="Nolan M."/>
            <person name="Ohm R."/>
            <person name="Pangilinan J."/>
            <person name="Park H.-J."/>
            <person name="Ramirez L."/>
            <person name="Alfaro M."/>
            <person name="Sun H."/>
            <person name="Tritt A."/>
            <person name="Yoshinaga Y."/>
            <person name="Zwiers L.-H."/>
            <person name="Turgeon B."/>
            <person name="Goodwin S."/>
            <person name="Spatafora J."/>
            <person name="Crous P."/>
            <person name="Grigoriev I."/>
        </authorList>
    </citation>
    <scope>NUCLEOTIDE SEQUENCE</scope>
    <source>
        <strain evidence="11">CBS 113389</strain>
    </source>
</reference>
<feature type="transmembrane region" description="Helical" evidence="8">
    <location>
        <begin position="917"/>
        <end position="939"/>
    </location>
</feature>
<dbReference type="SMART" id="SM00382">
    <property type="entry name" value="AAA"/>
    <property type="match status" value="2"/>
</dbReference>
<feature type="transmembrane region" description="Helical" evidence="8">
    <location>
        <begin position="484"/>
        <end position="510"/>
    </location>
</feature>
<feature type="transmembrane region" description="Helical" evidence="8">
    <location>
        <begin position="1127"/>
        <end position="1148"/>
    </location>
</feature>
<feature type="domain" description="ABC transporter" evidence="9">
    <location>
        <begin position="597"/>
        <end position="822"/>
    </location>
</feature>
<dbReference type="InterPro" id="IPR056227">
    <property type="entry name" value="TMD0_ABC"/>
</dbReference>
<keyword evidence="7 8" id="KW-0472">Membrane</keyword>
<feature type="transmembrane region" description="Helical" evidence="8">
    <location>
        <begin position="307"/>
        <end position="326"/>
    </location>
</feature>
<dbReference type="InterPro" id="IPR036640">
    <property type="entry name" value="ABC1_TM_sf"/>
</dbReference>
<dbReference type="PANTHER" id="PTHR24223:SF404">
    <property type="entry name" value="ABC MULTIDRUG TRANSPORTER (EUROFUNG)-RELATED"/>
    <property type="match status" value="1"/>
</dbReference>
<proteinExistence type="predicted"/>
<dbReference type="InterPro" id="IPR044726">
    <property type="entry name" value="ABCC_6TM_D2"/>
</dbReference>
<comment type="subcellular location">
    <subcellularLocation>
        <location evidence="1">Membrane</location>
        <topology evidence="1">Multi-pass membrane protein</topology>
    </subcellularLocation>
</comment>
<feature type="domain" description="ABC transmembrane type-1" evidence="10">
    <location>
        <begin position="873"/>
        <end position="1156"/>
    </location>
</feature>
<dbReference type="SUPFAM" id="SSF90123">
    <property type="entry name" value="ABC transporter transmembrane region"/>
    <property type="match status" value="2"/>
</dbReference>
<dbReference type="PROSITE" id="PS50893">
    <property type="entry name" value="ABC_TRANSPORTER_2"/>
    <property type="match status" value="2"/>
</dbReference>
<feature type="transmembrane region" description="Helical" evidence="8">
    <location>
        <begin position="1014"/>
        <end position="1034"/>
    </location>
</feature>
<feature type="transmembrane region" description="Helical" evidence="8">
    <location>
        <begin position="401"/>
        <end position="424"/>
    </location>
</feature>
<dbReference type="CDD" id="cd18579">
    <property type="entry name" value="ABC_6TM_ABCC_D1"/>
    <property type="match status" value="1"/>
</dbReference>
<dbReference type="EMBL" id="MU001639">
    <property type="protein sequence ID" value="KAF2480400.1"/>
    <property type="molecule type" value="Genomic_DNA"/>
</dbReference>
<dbReference type="CDD" id="cd18580">
    <property type="entry name" value="ABC_6TM_ABCC_D2"/>
    <property type="match status" value="1"/>
</dbReference>
<feature type="transmembrane region" description="Helical" evidence="8">
    <location>
        <begin position="31"/>
        <end position="49"/>
    </location>
</feature>
<dbReference type="GO" id="GO:0140359">
    <property type="term" value="F:ABC-type transporter activity"/>
    <property type="evidence" value="ECO:0007669"/>
    <property type="project" value="InterPro"/>
</dbReference>
<feature type="transmembrane region" description="Helical" evidence="8">
    <location>
        <begin position="103"/>
        <end position="122"/>
    </location>
</feature>
<evidence type="ECO:0000259" key="9">
    <source>
        <dbReference type="PROSITE" id="PS50893"/>
    </source>
</evidence>
<evidence type="ECO:0000256" key="2">
    <source>
        <dbReference type="ARBA" id="ARBA00022448"/>
    </source>
</evidence>
<keyword evidence="12" id="KW-1185">Reference proteome</keyword>
<dbReference type="SUPFAM" id="SSF52540">
    <property type="entry name" value="P-loop containing nucleoside triphosphate hydrolases"/>
    <property type="match status" value="2"/>
</dbReference>
<dbReference type="InterPro" id="IPR003593">
    <property type="entry name" value="AAA+_ATPase"/>
</dbReference>
<dbReference type="Gene3D" id="1.20.1560.10">
    <property type="entry name" value="ABC transporter type 1, transmembrane domain"/>
    <property type="match status" value="2"/>
</dbReference>
<keyword evidence="5" id="KW-0067">ATP-binding</keyword>
<evidence type="ECO:0000256" key="1">
    <source>
        <dbReference type="ARBA" id="ARBA00004141"/>
    </source>
</evidence>
<evidence type="ECO:0000256" key="6">
    <source>
        <dbReference type="ARBA" id="ARBA00022989"/>
    </source>
</evidence>
<evidence type="ECO:0000256" key="3">
    <source>
        <dbReference type="ARBA" id="ARBA00022692"/>
    </source>
</evidence>
<feature type="transmembrane region" description="Helical" evidence="8">
    <location>
        <begin position="865"/>
        <end position="888"/>
    </location>
</feature>
<protein>
    <submittedName>
        <fullName evidence="11">P-loop containing nucleoside triphosphate hydrolase protein</fullName>
    </submittedName>
</protein>
<keyword evidence="3 8" id="KW-0812">Transmembrane</keyword>
<dbReference type="Pfam" id="PF00005">
    <property type="entry name" value="ABC_tran"/>
    <property type="match status" value="2"/>
</dbReference>
<organism evidence="11 12">
    <name type="scientific">Neohortaea acidophila</name>
    <dbReference type="NCBI Taxonomy" id="245834"/>
    <lineage>
        <taxon>Eukaryota</taxon>
        <taxon>Fungi</taxon>
        <taxon>Dikarya</taxon>
        <taxon>Ascomycota</taxon>
        <taxon>Pezizomycotina</taxon>
        <taxon>Dothideomycetes</taxon>
        <taxon>Dothideomycetidae</taxon>
        <taxon>Mycosphaerellales</taxon>
        <taxon>Teratosphaeriaceae</taxon>
        <taxon>Neohortaea</taxon>
    </lineage>
</organism>
<evidence type="ECO:0000259" key="10">
    <source>
        <dbReference type="PROSITE" id="PS50929"/>
    </source>
</evidence>
<keyword evidence="4" id="KW-0547">Nucleotide-binding</keyword>
<dbReference type="InterPro" id="IPR027417">
    <property type="entry name" value="P-loop_NTPase"/>
</dbReference>
<dbReference type="Proteomes" id="UP000799767">
    <property type="component" value="Unassembled WGS sequence"/>
</dbReference>
<evidence type="ECO:0000313" key="12">
    <source>
        <dbReference type="Proteomes" id="UP000799767"/>
    </source>
</evidence>
<dbReference type="GO" id="GO:0016887">
    <property type="term" value="F:ATP hydrolysis activity"/>
    <property type="evidence" value="ECO:0007669"/>
    <property type="project" value="InterPro"/>
</dbReference>
<feature type="transmembrane region" description="Helical" evidence="8">
    <location>
        <begin position="155"/>
        <end position="174"/>
    </location>
</feature>
<evidence type="ECO:0000256" key="5">
    <source>
        <dbReference type="ARBA" id="ARBA00022840"/>
    </source>
</evidence>
<feature type="transmembrane region" description="Helical" evidence="8">
    <location>
        <begin position="254"/>
        <end position="287"/>
    </location>
</feature>
<feature type="transmembrane region" description="Helical" evidence="8">
    <location>
        <begin position="129"/>
        <end position="149"/>
    </location>
</feature>
<dbReference type="InterPro" id="IPR050173">
    <property type="entry name" value="ABC_transporter_C-like"/>
</dbReference>
<keyword evidence="11" id="KW-0378">Hydrolase</keyword>
<dbReference type="FunFam" id="1.20.1560.10:FF:000055">
    <property type="entry name" value="ABC multidrug transporter (Eurofung)"/>
    <property type="match status" value="1"/>
</dbReference>
<keyword evidence="2" id="KW-0813">Transport</keyword>
<feature type="domain" description="ABC transmembrane type-1" evidence="10">
    <location>
        <begin position="275"/>
        <end position="550"/>
    </location>
</feature>
<gene>
    <name evidence="11" type="ORF">BDY17DRAFT_191952</name>
</gene>
<dbReference type="PROSITE" id="PS50929">
    <property type="entry name" value="ABC_TM1F"/>
    <property type="match status" value="2"/>
</dbReference>
<dbReference type="InterPro" id="IPR011527">
    <property type="entry name" value="ABC1_TM_dom"/>
</dbReference>